<dbReference type="AlphaFoldDB" id="A0A2B1KVC9"/>
<proteinExistence type="predicted"/>
<dbReference type="InterPro" id="IPR024478">
    <property type="entry name" value="HlyB_4HB_MCP"/>
</dbReference>
<evidence type="ECO:0000259" key="1">
    <source>
        <dbReference type="Pfam" id="PF12729"/>
    </source>
</evidence>
<dbReference type="RefSeq" id="WP_098539899.1">
    <property type="nucleotide sequence ID" value="NZ_NUPN01000297.1"/>
</dbReference>
<dbReference type="Pfam" id="PF12729">
    <property type="entry name" value="4HB_MCP_1"/>
    <property type="match status" value="1"/>
</dbReference>
<reference evidence="2 3" key="1">
    <citation type="submission" date="2017-09" db="EMBL/GenBank/DDBJ databases">
        <title>Large-scale bioinformatics analysis of Bacillus genomes uncovers conserved roles of natural products in bacterial physiology.</title>
        <authorList>
            <consortium name="Agbiome Team Llc"/>
            <person name="Bleich R.M."/>
            <person name="Grubbs K.J."/>
            <person name="Santa Maria K.C."/>
            <person name="Allen S.E."/>
            <person name="Farag S."/>
            <person name="Shank E.A."/>
            <person name="Bowers A."/>
        </authorList>
    </citation>
    <scope>NUCLEOTIDE SEQUENCE [LARGE SCALE GENOMIC DNA]</scope>
    <source>
        <strain evidence="2 3">AFS076905</strain>
    </source>
</reference>
<gene>
    <name evidence="2" type="ORF">COJ50_06240</name>
</gene>
<evidence type="ECO:0000313" key="2">
    <source>
        <dbReference type="EMBL" id="PFN28036.1"/>
    </source>
</evidence>
<dbReference type="Proteomes" id="UP000225182">
    <property type="component" value="Unassembled WGS sequence"/>
</dbReference>
<name>A0A2B1KVC9_BACCE</name>
<sequence>MSVLKNSKIGTKLNTLMITASIACILLSIIEGISLKKTGEASASMYDERLLPIFGCNL</sequence>
<accession>A0A2B1KVC9</accession>
<evidence type="ECO:0000313" key="3">
    <source>
        <dbReference type="Proteomes" id="UP000225182"/>
    </source>
</evidence>
<organism evidence="2 3">
    <name type="scientific">Bacillus cereus</name>
    <dbReference type="NCBI Taxonomy" id="1396"/>
    <lineage>
        <taxon>Bacteria</taxon>
        <taxon>Bacillati</taxon>
        <taxon>Bacillota</taxon>
        <taxon>Bacilli</taxon>
        <taxon>Bacillales</taxon>
        <taxon>Bacillaceae</taxon>
        <taxon>Bacillus</taxon>
        <taxon>Bacillus cereus group</taxon>
    </lineage>
</organism>
<comment type="caution">
    <text evidence="2">The sequence shown here is derived from an EMBL/GenBank/DDBJ whole genome shotgun (WGS) entry which is preliminary data.</text>
</comment>
<dbReference type="EMBL" id="NUYN01000009">
    <property type="protein sequence ID" value="PFN28036.1"/>
    <property type="molecule type" value="Genomic_DNA"/>
</dbReference>
<feature type="domain" description="Chemotaxis methyl-accepting receptor HlyB-like 4HB MCP" evidence="1">
    <location>
        <begin position="6"/>
        <end position="53"/>
    </location>
</feature>
<dbReference type="PROSITE" id="PS51257">
    <property type="entry name" value="PROKAR_LIPOPROTEIN"/>
    <property type="match status" value="1"/>
</dbReference>
<protein>
    <submittedName>
        <fullName evidence="2">Methyl-accepting chemotaxis protein</fullName>
    </submittedName>
</protein>